<proteinExistence type="predicted"/>
<name>A0A2H0NGY2_9BACT</name>
<comment type="caution">
    <text evidence="1">The sequence shown here is derived from an EMBL/GenBank/DDBJ whole genome shotgun (WGS) entry which is preliminary data.</text>
</comment>
<organism evidence="1 2">
    <name type="scientific">Candidatus Gottesmanbacteria bacterium CG11_big_fil_rev_8_21_14_0_20_37_11</name>
    <dbReference type="NCBI Taxonomy" id="1974575"/>
    <lineage>
        <taxon>Bacteria</taxon>
        <taxon>Candidatus Gottesmaniibacteriota</taxon>
    </lineage>
</organism>
<dbReference type="Pfam" id="PF13483">
    <property type="entry name" value="Lactamase_B_3"/>
    <property type="match status" value="1"/>
</dbReference>
<dbReference type="EMBL" id="PCWS01000097">
    <property type="protein sequence ID" value="PIR08159.1"/>
    <property type="molecule type" value="Genomic_DNA"/>
</dbReference>
<dbReference type="PANTHER" id="PTHR39189">
    <property type="entry name" value="UPF0173 METAL-DEPENDENT HYDROLASE YTKL"/>
    <property type="match status" value="1"/>
</dbReference>
<dbReference type="InterPro" id="IPR036866">
    <property type="entry name" value="RibonucZ/Hydroxyglut_hydro"/>
</dbReference>
<dbReference type="SUPFAM" id="SSF56281">
    <property type="entry name" value="Metallo-hydrolase/oxidoreductase"/>
    <property type="match status" value="1"/>
</dbReference>
<dbReference type="Proteomes" id="UP000230707">
    <property type="component" value="Unassembled WGS sequence"/>
</dbReference>
<sequence>MEISYLGLSSFKIRSKKATLVTDPFSPDYVGIKYPNTEADIISISHDHPGHNYSKGVGGNPVVIAGPGEYEIKGIKIIGIRTYHDGQKGVQRGNNVIYHYMIEGVVIVHCGDLGHKLNEKEIETLGEIHILMLPVGGVTTISPVVASEIVTQLEPVIIIPMHYKTTGYRSEISANLADVSEFLKETGKENIIPQPKLIISKEKLPIEPMIVMLE</sequence>
<reference evidence="1 2" key="1">
    <citation type="submission" date="2017-09" db="EMBL/GenBank/DDBJ databases">
        <title>Depth-based differentiation of microbial function through sediment-hosted aquifers and enrichment of novel symbionts in the deep terrestrial subsurface.</title>
        <authorList>
            <person name="Probst A.J."/>
            <person name="Ladd B."/>
            <person name="Jarett J.K."/>
            <person name="Geller-Mcgrath D.E."/>
            <person name="Sieber C.M."/>
            <person name="Emerson J.B."/>
            <person name="Anantharaman K."/>
            <person name="Thomas B.C."/>
            <person name="Malmstrom R."/>
            <person name="Stieglmeier M."/>
            <person name="Klingl A."/>
            <person name="Woyke T."/>
            <person name="Ryan C.M."/>
            <person name="Banfield J.F."/>
        </authorList>
    </citation>
    <scope>NUCLEOTIDE SEQUENCE [LARGE SCALE GENOMIC DNA]</scope>
    <source>
        <strain evidence="1">CG11_big_fil_rev_8_21_14_0_20_37_11</strain>
    </source>
</reference>
<dbReference type="PANTHER" id="PTHR39189:SF1">
    <property type="entry name" value="UPF0173 METAL-DEPENDENT HYDROLASE YTKL"/>
    <property type="match status" value="1"/>
</dbReference>
<gene>
    <name evidence="1" type="ORF">COV53_04450</name>
</gene>
<dbReference type="Gene3D" id="3.60.15.10">
    <property type="entry name" value="Ribonuclease Z/Hydroxyacylglutathione hydrolase-like"/>
    <property type="match status" value="1"/>
</dbReference>
<protein>
    <submittedName>
        <fullName evidence="1">Lactamase</fullName>
    </submittedName>
</protein>
<dbReference type="AlphaFoldDB" id="A0A2H0NGY2"/>
<evidence type="ECO:0000313" key="1">
    <source>
        <dbReference type="EMBL" id="PIR08159.1"/>
    </source>
</evidence>
<evidence type="ECO:0000313" key="2">
    <source>
        <dbReference type="Proteomes" id="UP000230707"/>
    </source>
</evidence>
<accession>A0A2H0NGY2</accession>